<dbReference type="AlphaFoldDB" id="A0A8I3A911"/>
<evidence type="ECO:0000256" key="1">
    <source>
        <dbReference type="SAM" id="Coils"/>
    </source>
</evidence>
<gene>
    <name evidence="2" type="ORF">JVT61DRAFT_4748</name>
</gene>
<dbReference type="EMBL" id="JAGFBS010000019">
    <property type="protein sequence ID" value="KAG6374105.1"/>
    <property type="molecule type" value="Genomic_DNA"/>
</dbReference>
<keyword evidence="3" id="KW-1185">Reference proteome</keyword>
<keyword evidence="1" id="KW-0175">Coiled coil</keyword>
<reference evidence="2" key="1">
    <citation type="submission" date="2021-03" db="EMBL/GenBank/DDBJ databases">
        <title>Evolutionary innovations through gain and loss of genes in the ectomycorrhizal Boletales.</title>
        <authorList>
            <person name="Wu G."/>
            <person name="Miyauchi S."/>
            <person name="Morin E."/>
            <person name="Yang Z.-L."/>
            <person name="Xu J."/>
            <person name="Martin F.M."/>
        </authorList>
    </citation>
    <scope>NUCLEOTIDE SEQUENCE</scope>
    <source>
        <strain evidence="2">BR01</strain>
    </source>
</reference>
<feature type="coiled-coil region" evidence="1">
    <location>
        <begin position="144"/>
        <end position="171"/>
    </location>
</feature>
<proteinExistence type="predicted"/>
<evidence type="ECO:0000313" key="2">
    <source>
        <dbReference type="EMBL" id="KAG6374105.1"/>
    </source>
</evidence>
<accession>A0A8I3A911</accession>
<protein>
    <submittedName>
        <fullName evidence="2">Uncharacterized protein</fullName>
    </submittedName>
</protein>
<dbReference type="Proteomes" id="UP000683000">
    <property type="component" value="Unassembled WGS sequence"/>
</dbReference>
<evidence type="ECO:0000313" key="3">
    <source>
        <dbReference type="Proteomes" id="UP000683000"/>
    </source>
</evidence>
<comment type="caution">
    <text evidence="2">The sequence shown here is derived from an EMBL/GenBank/DDBJ whole genome shotgun (WGS) entry which is preliminary data.</text>
</comment>
<organism evidence="2 3">
    <name type="scientific">Boletus reticuloceps</name>
    <dbReference type="NCBI Taxonomy" id="495285"/>
    <lineage>
        <taxon>Eukaryota</taxon>
        <taxon>Fungi</taxon>
        <taxon>Dikarya</taxon>
        <taxon>Basidiomycota</taxon>
        <taxon>Agaricomycotina</taxon>
        <taxon>Agaricomycetes</taxon>
        <taxon>Agaricomycetidae</taxon>
        <taxon>Boletales</taxon>
        <taxon>Boletineae</taxon>
        <taxon>Boletaceae</taxon>
        <taxon>Boletoideae</taxon>
        <taxon>Boletus</taxon>
    </lineage>
</organism>
<name>A0A8I3A911_9AGAM</name>
<sequence length="198" mass="22611">MTDNIILLRRRLRYKKVVKGLHTTDSQETWLTERCNSLQQQIDHWVKLQQLFFPMLATERAKQPVDVDTIVSPESCDLLLPSKIVGRLPCDDKTLRIEWRLRLAQAHDALNSLRSNLRAQSYIYKFKDRNLHGQGANTHARTTLHAIENRINAAANRYNDARNALENLAVSPQGDKLEICPLPSAPAGYPRDVRPPLG</sequence>
<dbReference type="OrthoDB" id="2680741at2759"/>